<dbReference type="CDD" id="cd09275">
    <property type="entry name" value="RNase_HI_RT_DIRS1"/>
    <property type="match status" value="1"/>
</dbReference>
<evidence type="ECO:0000313" key="1">
    <source>
        <dbReference type="EMBL" id="KAK4017109.1"/>
    </source>
</evidence>
<accession>A0ABQ9ZX42</accession>
<evidence type="ECO:0000313" key="2">
    <source>
        <dbReference type="Proteomes" id="UP001234178"/>
    </source>
</evidence>
<reference evidence="1 2" key="1">
    <citation type="journal article" date="2023" name="Nucleic Acids Res.">
        <title>The hologenome of Daphnia magna reveals possible DNA methylation and microbiome-mediated evolution of the host genome.</title>
        <authorList>
            <person name="Chaturvedi A."/>
            <person name="Li X."/>
            <person name="Dhandapani V."/>
            <person name="Marshall H."/>
            <person name="Kissane S."/>
            <person name="Cuenca-Cambronero M."/>
            <person name="Asole G."/>
            <person name="Calvet F."/>
            <person name="Ruiz-Romero M."/>
            <person name="Marangio P."/>
            <person name="Guigo R."/>
            <person name="Rago D."/>
            <person name="Mirbahai L."/>
            <person name="Eastwood N."/>
            <person name="Colbourne J.K."/>
            <person name="Zhou J."/>
            <person name="Mallon E."/>
            <person name="Orsini L."/>
        </authorList>
    </citation>
    <scope>NUCLEOTIDE SEQUENCE [LARGE SCALE GENOMIC DNA]</scope>
    <source>
        <strain evidence="1">LRV0_1</strain>
    </source>
</reference>
<dbReference type="EMBL" id="JAOYFB010000005">
    <property type="protein sequence ID" value="KAK4017109.1"/>
    <property type="molecule type" value="Genomic_DNA"/>
</dbReference>
<sequence>MAVGPWTPKDLDTYINELELLGAFHSLRCFAENLRDCSVVLKLDNTTVVFYIERVEKEAGLERLASDVGNVPANRDKLEEPQWVRVSTILADQELPLESYSGGIESSPRLPNLAEPIVVPAVAGTSMRDPDYSTVVSEPALVLPGGTSSSVSNQFVPTVRMEIIRNRYRSIGSGEGY</sequence>
<keyword evidence="2" id="KW-1185">Reference proteome</keyword>
<name>A0ABQ9ZX42_9CRUS</name>
<gene>
    <name evidence="1" type="ORF">OUZ56_032063</name>
</gene>
<dbReference type="Proteomes" id="UP001234178">
    <property type="component" value="Unassembled WGS sequence"/>
</dbReference>
<organism evidence="1 2">
    <name type="scientific">Daphnia magna</name>
    <dbReference type="NCBI Taxonomy" id="35525"/>
    <lineage>
        <taxon>Eukaryota</taxon>
        <taxon>Metazoa</taxon>
        <taxon>Ecdysozoa</taxon>
        <taxon>Arthropoda</taxon>
        <taxon>Crustacea</taxon>
        <taxon>Branchiopoda</taxon>
        <taxon>Diplostraca</taxon>
        <taxon>Cladocera</taxon>
        <taxon>Anomopoda</taxon>
        <taxon>Daphniidae</taxon>
        <taxon>Daphnia</taxon>
    </lineage>
</organism>
<protein>
    <submittedName>
        <fullName evidence="1">Uncharacterized protein</fullName>
    </submittedName>
</protein>
<comment type="caution">
    <text evidence="1">The sequence shown here is derived from an EMBL/GenBank/DDBJ whole genome shotgun (WGS) entry which is preliminary data.</text>
</comment>
<proteinExistence type="predicted"/>